<feature type="signal peptide" evidence="1">
    <location>
        <begin position="1"/>
        <end position="24"/>
    </location>
</feature>
<reference evidence="2 3" key="1">
    <citation type="submission" date="2023-04" db="EMBL/GenBank/DDBJ databases">
        <title>Jannaschia ovalis sp. nov., a marine bacterium isolated from sea tidal flat.</title>
        <authorList>
            <person name="Kwon D.Y."/>
            <person name="Kim J.-J."/>
        </authorList>
    </citation>
    <scope>NUCLEOTIDE SEQUENCE [LARGE SCALE GENOMIC DNA]</scope>
    <source>
        <strain evidence="2 3">GRR-S6-38</strain>
    </source>
</reference>
<feature type="chain" id="PRO_5047077228" evidence="1">
    <location>
        <begin position="25"/>
        <end position="229"/>
    </location>
</feature>
<name>A0ABY8LI48_9RHOB</name>
<dbReference type="EMBL" id="CP122537">
    <property type="protein sequence ID" value="WGH79859.1"/>
    <property type="molecule type" value="Genomic_DNA"/>
</dbReference>
<accession>A0ABY8LI48</accession>
<dbReference type="Proteomes" id="UP001243420">
    <property type="component" value="Chromosome"/>
</dbReference>
<organism evidence="2 3">
    <name type="scientific">Jannaschia ovalis</name>
    <dbReference type="NCBI Taxonomy" id="3038773"/>
    <lineage>
        <taxon>Bacteria</taxon>
        <taxon>Pseudomonadati</taxon>
        <taxon>Pseudomonadota</taxon>
        <taxon>Alphaproteobacteria</taxon>
        <taxon>Rhodobacterales</taxon>
        <taxon>Roseobacteraceae</taxon>
        <taxon>Jannaschia</taxon>
    </lineage>
</organism>
<proteinExistence type="predicted"/>
<protein>
    <submittedName>
        <fullName evidence="2">Uncharacterized protein</fullName>
    </submittedName>
</protein>
<dbReference type="Pfam" id="PF20344">
    <property type="entry name" value="DUF6639"/>
    <property type="match status" value="1"/>
</dbReference>
<gene>
    <name evidence="2" type="ORF">P8627_06245</name>
</gene>
<evidence type="ECO:0000256" key="1">
    <source>
        <dbReference type="SAM" id="SignalP"/>
    </source>
</evidence>
<keyword evidence="3" id="KW-1185">Reference proteome</keyword>
<keyword evidence="1" id="KW-0732">Signal</keyword>
<evidence type="ECO:0000313" key="3">
    <source>
        <dbReference type="Proteomes" id="UP001243420"/>
    </source>
</evidence>
<dbReference type="RefSeq" id="WP_279966843.1">
    <property type="nucleotide sequence ID" value="NZ_CP122537.1"/>
</dbReference>
<evidence type="ECO:0000313" key="2">
    <source>
        <dbReference type="EMBL" id="WGH79859.1"/>
    </source>
</evidence>
<sequence length="229" mass="24306">MTRRRWTALSLFTVSILVASPALPQSRTCDAPNASVTVGDGDAAALICDAAREAAGIFAACGLPDIPASVRIETVDAFETDCAGIYHCGRGLIEVLSPAALAARDLPDGAFSDLSPEAYFRSVVVHELAHAATDGMPCPYESCVASVEYVAYAMQVKSLGPAAQAGFETAAAIDRAVALEELNPMILFVAPDRFAQRVWTHFTQQDDPCGFVRRLVAGEVVLDHGFFDP</sequence>
<dbReference type="InterPro" id="IPR046579">
    <property type="entry name" value="DUF6639"/>
</dbReference>